<dbReference type="InterPro" id="IPR050377">
    <property type="entry name" value="Radical_SAM_PqqE_MftC-like"/>
</dbReference>
<keyword evidence="1" id="KW-0949">S-adenosyl-L-methionine</keyword>
<dbReference type="Pfam" id="PF04055">
    <property type="entry name" value="Radical_SAM"/>
    <property type="match status" value="1"/>
</dbReference>
<dbReference type="PROSITE" id="PS51918">
    <property type="entry name" value="RADICAL_SAM"/>
    <property type="match status" value="1"/>
</dbReference>
<dbReference type="AlphaFoldDB" id="A0A0F8W9C3"/>
<proteinExistence type="predicted"/>
<evidence type="ECO:0000256" key="4">
    <source>
        <dbReference type="ARBA" id="ARBA00023014"/>
    </source>
</evidence>
<evidence type="ECO:0000256" key="2">
    <source>
        <dbReference type="ARBA" id="ARBA00022723"/>
    </source>
</evidence>
<keyword evidence="3" id="KW-0408">Iron</keyword>
<keyword evidence="2" id="KW-0479">Metal-binding</keyword>
<comment type="caution">
    <text evidence="6">The sequence shown here is derived from an EMBL/GenBank/DDBJ whole genome shotgun (WGS) entry which is preliminary data.</text>
</comment>
<dbReference type="PANTHER" id="PTHR11228:SF7">
    <property type="entry name" value="PQQA PEPTIDE CYCLASE"/>
    <property type="match status" value="1"/>
</dbReference>
<evidence type="ECO:0000256" key="1">
    <source>
        <dbReference type="ARBA" id="ARBA00022691"/>
    </source>
</evidence>
<dbReference type="InterPro" id="IPR058240">
    <property type="entry name" value="rSAM_sf"/>
</dbReference>
<organism evidence="6">
    <name type="scientific">marine sediment metagenome</name>
    <dbReference type="NCBI Taxonomy" id="412755"/>
    <lineage>
        <taxon>unclassified sequences</taxon>
        <taxon>metagenomes</taxon>
        <taxon>ecological metagenomes</taxon>
    </lineage>
</organism>
<dbReference type="PANTHER" id="PTHR11228">
    <property type="entry name" value="RADICAL SAM DOMAIN PROTEIN"/>
    <property type="match status" value="1"/>
</dbReference>
<evidence type="ECO:0000259" key="5">
    <source>
        <dbReference type="PROSITE" id="PS51918"/>
    </source>
</evidence>
<dbReference type="GO" id="GO:0046872">
    <property type="term" value="F:metal ion binding"/>
    <property type="evidence" value="ECO:0007669"/>
    <property type="project" value="UniProtKB-KW"/>
</dbReference>
<dbReference type="Gene3D" id="3.20.20.70">
    <property type="entry name" value="Aldolase class I"/>
    <property type="match status" value="1"/>
</dbReference>
<dbReference type="GO" id="GO:0051536">
    <property type="term" value="F:iron-sulfur cluster binding"/>
    <property type="evidence" value="ECO:0007669"/>
    <property type="project" value="UniProtKB-KW"/>
</dbReference>
<name>A0A0F8W9C3_9ZZZZ</name>
<evidence type="ECO:0000256" key="3">
    <source>
        <dbReference type="ARBA" id="ARBA00023004"/>
    </source>
</evidence>
<reference evidence="6" key="1">
    <citation type="journal article" date="2015" name="Nature">
        <title>Complex archaea that bridge the gap between prokaryotes and eukaryotes.</title>
        <authorList>
            <person name="Spang A."/>
            <person name="Saw J.H."/>
            <person name="Jorgensen S.L."/>
            <person name="Zaremba-Niedzwiedzka K."/>
            <person name="Martijn J."/>
            <person name="Lind A.E."/>
            <person name="van Eijk R."/>
            <person name="Schleper C."/>
            <person name="Guy L."/>
            <person name="Ettema T.J."/>
        </authorList>
    </citation>
    <scope>NUCLEOTIDE SEQUENCE</scope>
</reference>
<dbReference type="CDD" id="cd01335">
    <property type="entry name" value="Radical_SAM"/>
    <property type="match status" value="1"/>
</dbReference>
<dbReference type="InterPro" id="IPR007197">
    <property type="entry name" value="rSAM"/>
</dbReference>
<protein>
    <recommendedName>
        <fullName evidence="5">Radical SAM core domain-containing protein</fullName>
    </recommendedName>
</protein>
<feature type="domain" description="Radical SAM core" evidence="5">
    <location>
        <begin position="1"/>
        <end position="186"/>
    </location>
</feature>
<evidence type="ECO:0000313" key="6">
    <source>
        <dbReference type="EMBL" id="KKK53357.1"/>
    </source>
</evidence>
<sequence length="276" mass="31629">MPDEMTKEESLDFCRQIADLDIPYMAISGGEPLLCPHIFDVCEFIRNSNISLKIETNGEFIDEDIARKFAGLRMRSVQVSLDGATPETHEKLRLRGDWEKAVAACKLLIEYGVNTEIVFVPTQFNIHEIGEIIDIAYSLGVYGFYTGKTMRIGRAAQNWNILCPSDEEYASFFDVLQQKTVQYKGKMKIYHYPYDVIEELKYRLECPSASLLVVPNGKVKLIGPLPFICGDLKKQSLSQIWESYKKAWRKPEVIEFTRKVIADPKLLAQSNNWIEI</sequence>
<dbReference type="InterPro" id="IPR013785">
    <property type="entry name" value="Aldolase_TIM"/>
</dbReference>
<dbReference type="SUPFAM" id="SSF102114">
    <property type="entry name" value="Radical SAM enzymes"/>
    <property type="match status" value="1"/>
</dbReference>
<dbReference type="EMBL" id="LAZR01066549">
    <property type="protein sequence ID" value="KKK53357.1"/>
    <property type="molecule type" value="Genomic_DNA"/>
</dbReference>
<accession>A0A0F8W9C3</accession>
<gene>
    <name evidence="6" type="ORF">LCGC14_3095600</name>
</gene>
<dbReference type="GO" id="GO:0003824">
    <property type="term" value="F:catalytic activity"/>
    <property type="evidence" value="ECO:0007669"/>
    <property type="project" value="InterPro"/>
</dbReference>
<keyword evidence="4" id="KW-0411">Iron-sulfur</keyword>